<evidence type="ECO:0000256" key="5">
    <source>
        <dbReference type="ARBA" id="ARBA00023210"/>
    </source>
</evidence>
<organism evidence="10 11">
    <name type="scientific">Simonsiella muelleri ATCC 29453</name>
    <dbReference type="NCBI Taxonomy" id="641147"/>
    <lineage>
        <taxon>Bacteria</taxon>
        <taxon>Pseudomonadati</taxon>
        <taxon>Pseudomonadota</taxon>
        <taxon>Betaproteobacteria</taxon>
        <taxon>Neisseriales</taxon>
        <taxon>Neisseriaceae</taxon>
        <taxon>Simonsiella</taxon>
    </lineage>
</organism>
<comment type="caution">
    <text evidence="10">The sequence shown here is derived from an EMBL/GenBank/DDBJ whole genome shotgun (WGS) entry which is preliminary data.</text>
</comment>
<sequence length="102" mass="11330">MSIEQINVSILNRQFTIGTPEAERDTLLQAVDLLNQKITAIQSAGRNMETDKIVIMAALNLTHDLLKLVNENKVLADSEMERKIGALIQMCDDALVGVEEHN</sequence>
<keyword evidence="6" id="KW-0131">Cell cycle</keyword>
<proteinExistence type="predicted"/>
<dbReference type="InterPro" id="IPR042233">
    <property type="entry name" value="Cell_div_ZapA_N"/>
</dbReference>
<dbReference type="KEGG" id="smur:BWP33_00730"/>
<name>V9HMG8_9NEIS</name>
<keyword evidence="3" id="KW-0963">Cytoplasm</keyword>
<evidence type="ECO:0000256" key="3">
    <source>
        <dbReference type="ARBA" id="ARBA00022490"/>
    </source>
</evidence>
<dbReference type="GO" id="GO:0000917">
    <property type="term" value="P:division septum assembly"/>
    <property type="evidence" value="ECO:0007669"/>
    <property type="project" value="UniProtKB-KW"/>
</dbReference>
<evidence type="ECO:0000256" key="2">
    <source>
        <dbReference type="ARBA" id="ARBA00015195"/>
    </source>
</evidence>
<dbReference type="InterPro" id="IPR007838">
    <property type="entry name" value="Cell_div_ZapA-like"/>
</dbReference>
<dbReference type="GO" id="GO:0000921">
    <property type="term" value="P:septin ring assembly"/>
    <property type="evidence" value="ECO:0007669"/>
    <property type="project" value="TreeGrafter"/>
</dbReference>
<evidence type="ECO:0000256" key="7">
    <source>
        <dbReference type="ARBA" id="ARBA00024910"/>
    </source>
</evidence>
<keyword evidence="5" id="KW-0717">Septation</keyword>
<dbReference type="Pfam" id="PF05164">
    <property type="entry name" value="ZapA"/>
    <property type="match status" value="1"/>
</dbReference>
<accession>V9HMG8</accession>
<reference evidence="10 11" key="1">
    <citation type="submission" date="2010-03" db="EMBL/GenBank/DDBJ databases">
        <authorList>
            <consortium name="The Broad Institute Genome Sequencing Platform"/>
            <person name="Ward D."/>
            <person name="Earl A."/>
            <person name="Feldgarden M."/>
            <person name="Gevers D."/>
            <person name="Young S."/>
            <person name="Zeng Q."/>
            <person name="Koehrsen M."/>
            <person name="Alvarado L."/>
            <person name="Berlin A.M."/>
            <person name="Borenstein D."/>
            <person name="Chapman S.B."/>
            <person name="Chen Z."/>
            <person name="Engels R."/>
            <person name="Freedman E."/>
            <person name="Gellesch M."/>
            <person name="Goldberg J."/>
            <person name="Griggs A."/>
            <person name="Gujja S."/>
            <person name="Heilman E.R."/>
            <person name="Heiman D.I."/>
            <person name="Hepburn T.A."/>
            <person name="Howarth C."/>
            <person name="Jen D."/>
            <person name="Larson L."/>
            <person name="Mehta T."/>
            <person name="Park D."/>
            <person name="Pearson M."/>
            <person name="Richards J."/>
            <person name="Roberts A."/>
            <person name="Saif S."/>
            <person name="Shea T.D."/>
            <person name="Shenoy N."/>
            <person name="Sisk P."/>
            <person name="Stolte C."/>
            <person name="Sykes S.N."/>
            <person name="Walk T."/>
            <person name="White J."/>
            <person name="Yandava C."/>
            <person name="Izard J."/>
            <person name="Baranova O.V."/>
            <person name="Blanton J.M."/>
            <person name="Tanner A.C."/>
            <person name="Dewhirst F."/>
            <person name="Haas B."/>
            <person name="Nusbaum C."/>
            <person name="Birren B."/>
        </authorList>
    </citation>
    <scope>NUCLEOTIDE SEQUENCE [LARGE SCALE GENOMIC DNA]</scope>
    <source>
        <strain evidence="10 11">ATCC 29453</strain>
    </source>
</reference>
<dbReference type="PANTHER" id="PTHR34981">
    <property type="entry name" value="CELL DIVISION PROTEIN ZAPA"/>
    <property type="match status" value="1"/>
</dbReference>
<evidence type="ECO:0000256" key="4">
    <source>
        <dbReference type="ARBA" id="ARBA00022618"/>
    </source>
</evidence>
<dbReference type="InterPro" id="IPR036192">
    <property type="entry name" value="Cell_div_ZapA-like_sf"/>
</dbReference>
<dbReference type="GO" id="GO:0030428">
    <property type="term" value="C:cell septum"/>
    <property type="evidence" value="ECO:0007669"/>
    <property type="project" value="TreeGrafter"/>
</dbReference>
<dbReference type="PANTHER" id="PTHR34981:SF1">
    <property type="entry name" value="CELL DIVISION PROTEIN ZAPA"/>
    <property type="match status" value="1"/>
</dbReference>
<dbReference type="OrthoDB" id="5297208at2"/>
<gene>
    <name evidence="10" type="ORF">HMPREF9021_00371</name>
</gene>
<dbReference type="SUPFAM" id="SSF102829">
    <property type="entry name" value="Cell division protein ZapA-like"/>
    <property type="match status" value="1"/>
</dbReference>
<dbReference type="Proteomes" id="UP000017813">
    <property type="component" value="Unassembled WGS sequence"/>
</dbReference>
<evidence type="ECO:0000313" key="10">
    <source>
        <dbReference type="EMBL" id="EFG31967.1"/>
    </source>
</evidence>
<comment type="subcellular location">
    <subcellularLocation>
        <location evidence="1">Cytoplasm</location>
    </subcellularLocation>
</comment>
<evidence type="ECO:0000313" key="11">
    <source>
        <dbReference type="Proteomes" id="UP000017813"/>
    </source>
</evidence>
<dbReference type="eggNOG" id="COG3027">
    <property type="taxonomic scope" value="Bacteria"/>
</dbReference>
<evidence type="ECO:0000256" key="9">
    <source>
        <dbReference type="ARBA" id="ARBA00033158"/>
    </source>
</evidence>
<dbReference type="STRING" id="641147.HMPREF9021_00371"/>
<reference evidence="10 11" key="2">
    <citation type="submission" date="2011-10" db="EMBL/GenBank/DDBJ databases">
        <title>The Genome Sequence of Simonsiella muelleri ATCC 29453.</title>
        <authorList>
            <consortium name="The Broad Institute Genome Sequencing Platform"/>
            <consortium name="The Broad Institute Genome Sequencing Center for Infectious Disease"/>
            <person name="Earl A."/>
            <person name="Ward D."/>
            <person name="Feldgarden M."/>
            <person name="Gevers D."/>
            <person name="Izard J."/>
            <person name="Baranova O.V."/>
            <person name="Blanton J.M."/>
            <person name="Tanner A.C."/>
            <person name="Dewhirst F."/>
            <person name="Young S.K."/>
            <person name="Zeng Q."/>
            <person name="Gargeya S."/>
            <person name="Fitzgerald M."/>
            <person name="Haas B."/>
            <person name="Abouelleil A."/>
            <person name="Alvarado L."/>
            <person name="Arachchi H.M."/>
            <person name="Berlin A."/>
            <person name="Brown A."/>
            <person name="Chapman S.B."/>
            <person name="Chen Z."/>
            <person name="Dunbar C."/>
            <person name="Freedman E."/>
            <person name="Gearin G."/>
            <person name="Goldberg J."/>
            <person name="Griggs A."/>
            <person name="Gujja S."/>
            <person name="Heiman D."/>
            <person name="Howarth C."/>
            <person name="Larson L."/>
            <person name="Lui A."/>
            <person name="MacDonald P.J.P."/>
            <person name="Montmayeur A."/>
            <person name="Murphy C."/>
            <person name="Neiman D."/>
            <person name="Pearson M."/>
            <person name="Priest M."/>
            <person name="Roberts A."/>
            <person name="Saif S."/>
            <person name="Shea T."/>
            <person name="Shenoy N."/>
            <person name="Sisk P."/>
            <person name="Stolte C."/>
            <person name="Sykes S."/>
            <person name="Wortman J."/>
            <person name="Nusbaum C."/>
            <person name="Birren B."/>
        </authorList>
    </citation>
    <scope>NUCLEOTIDE SEQUENCE [LARGE SCALE GENOMIC DNA]</scope>
    <source>
        <strain evidence="10 11">ATCC 29453</strain>
    </source>
</reference>
<dbReference type="EMBL" id="ADCY02000006">
    <property type="protein sequence ID" value="EFG31967.1"/>
    <property type="molecule type" value="Genomic_DNA"/>
</dbReference>
<evidence type="ECO:0000256" key="8">
    <source>
        <dbReference type="ARBA" id="ARBA00026068"/>
    </source>
</evidence>
<keyword evidence="4" id="KW-0132">Cell division</keyword>
<dbReference type="GO" id="GO:0005829">
    <property type="term" value="C:cytosol"/>
    <property type="evidence" value="ECO:0007669"/>
    <property type="project" value="TreeGrafter"/>
</dbReference>
<dbReference type="AlphaFoldDB" id="V9HMG8"/>
<dbReference type="GO" id="GO:0032153">
    <property type="term" value="C:cell division site"/>
    <property type="evidence" value="ECO:0007669"/>
    <property type="project" value="TreeGrafter"/>
</dbReference>
<comment type="subunit">
    <text evidence="8">Homodimer. Interacts with FtsZ.</text>
</comment>
<keyword evidence="11" id="KW-1185">Reference proteome</keyword>
<comment type="function">
    <text evidence="7">Activator of cell division through the inhibition of FtsZ GTPase activity, therefore promoting FtsZ assembly into bundles of protofilaments necessary for the formation of the division Z ring. It is recruited early at mid-cell but it is not essential for cell division.</text>
</comment>
<evidence type="ECO:0000256" key="1">
    <source>
        <dbReference type="ARBA" id="ARBA00004496"/>
    </source>
</evidence>
<dbReference type="Gene3D" id="3.30.160.880">
    <property type="entry name" value="Cell division protein ZapA protomer, N-terminal domain"/>
    <property type="match status" value="1"/>
</dbReference>
<dbReference type="Gene3D" id="1.20.5.50">
    <property type="match status" value="1"/>
</dbReference>
<dbReference type="HOGENOM" id="CLU_116623_2_1_4"/>
<protein>
    <recommendedName>
        <fullName evidence="2">Cell division protein ZapA</fullName>
    </recommendedName>
    <alternativeName>
        <fullName evidence="9">Z ring-associated protein ZapA</fullName>
    </alternativeName>
</protein>
<dbReference type="GO" id="GO:0043093">
    <property type="term" value="P:FtsZ-dependent cytokinesis"/>
    <property type="evidence" value="ECO:0007669"/>
    <property type="project" value="TreeGrafter"/>
</dbReference>
<dbReference type="RefSeq" id="WP_002641280.1">
    <property type="nucleotide sequence ID" value="NZ_CP019448.1"/>
</dbReference>
<evidence type="ECO:0000256" key="6">
    <source>
        <dbReference type="ARBA" id="ARBA00023306"/>
    </source>
</evidence>